<comment type="caution">
    <text evidence="2">The sequence shown here is derived from an EMBL/GenBank/DDBJ whole genome shotgun (WGS) entry which is preliminary data.</text>
</comment>
<keyword evidence="3" id="KW-1185">Reference proteome</keyword>
<gene>
    <name evidence="2" type="ORF">C1645_819833</name>
</gene>
<sequence>MINLKILNILQREVLEQYIKPKNITLEFLNEINLYLKMNKSFYIVRIYDIAKDPKTSNFMMVMQYAENGNLRQRLNNDFNSLSWCDKLAILRDIASGLNDIHKKELTHRDFYIKPRFNIKVPQLIVDIFKQCADADPSKRPTAKYL</sequence>
<dbReference type="PANTHER" id="PTHR44329:SF289">
    <property type="entry name" value="SERINE_THREONINE-PROTEIN KINASE VIK"/>
    <property type="match status" value="1"/>
</dbReference>
<reference evidence="2 3" key="1">
    <citation type="submission" date="2018-06" db="EMBL/GenBank/DDBJ databases">
        <title>Comparative genomics reveals the genomic features of Rhizophagus irregularis, R. cerebriforme, R. diaphanum and Gigaspora rosea, and their symbiotic lifestyle signature.</title>
        <authorList>
            <person name="Morin E."/>
            <person name="San Clemente H."/>
            <person name="Chen E.C.H."/>
            <person name="De La Providencia I."/>
            <person name="Hainaut M."/>
            <person name="Kuo A."/>
            <person name="Kohler A."/>
            <person name="Murat C."/>
            <person name="Tang N."/>
            <person name="Roy S."/>
            <person name="Loubradou J."/>
            <person name="Henrissat B."/>
            <person name="Grigoriev I.V."/>
            <person name="Corradi N."/>
            <person name="Roux C."/>
            <person name="Martin F.M."/>
        </authorList>
    </citation>
    <scope>NUCLEOTIDE SEQUENCE [LARGE SCALE GENOMIC DNA]</scope>
    <source>
        <strain evidence="2 3">DAOM 227022</strain>
    </source>
</reference>
<dbReference type="Pfam" id="PF07714">
    <property type="entry name" value="PK_Tyr_Ser-Thr"/>
    <property type="match status" value="1"/>
</dbReference>
<keyword evidence="2" id="KW-0808">Transferase</keyword>
<dbReference type="AlphaFoldDB" id="A0A397T873"/>
<evidence type="ECO:0000259" key="1">
    <source>
        <dbReference type="PROSITE" id="PS50011"/>
    </source>
</evidence>
<dbReference type="GO" id="GO:0005524">
    <property type="term" value="F:ATP binding"/>
    <property type="evidence" value="ECO:0007669"/>
    <property type="project" value="InterPro"/>
</dbReference>
<dbReference type="Proteomes" id="UP000265703">
    <property type="component" value="Unassembled WGS sequence"/>
</dbReference>
<dbReference type="SUPFAM" id="SSF56112">
    <property type="entry name" value="Protein kinase-like (PK-like)"/>
    <property type="match status" value="1"/>
</dbReference>
<name>A0A397T873_9GLOM</name>
<accession>A0A397T873</accession>
<dbReference type="Gene3D" id="1.10.510.10">
    <property type="entry name" value="Transferase(Phosphotransferase) domain 1"/>
    <property type="match status" value="1"/>
</dbReference>
<dbReference type="EMBL" id="QKYT01000111">
    <property type="protein sequence ID" value="RIA93116.1"/>
    <property type="molecule type" value="Genomic_DNA"/>
</dbReference>
<dbReference type="InterPro" id="IPR000719">
    <property type="entry name" value="Prot_kinase_dom"/>
</dbReference>
<keyword evidence="2" id="KW-0418">Kinase</keyword>
<evidence type="ECO:0000313" key="2">
    <source>
        <dbReference type="EMBL" id="RIA93116.1"/>
    </source>
</evidence>
<dbReference type="PROSITE" id="PS50011">
    <property type="entry name" value="PROTEIN_KINASE_DOM"/>
    <property type="match status" value="1"/>
</dbReference>
<dbReference type="InterPro" id="IPR011009">
    <property type="entry name" value="Kinase-like_dom_sf"/>
</dbReference>
<organism evidence="2 3">
    <name type="scientific">Glomus cerebriforme</name>
    <dbReference type="NCBI Taxonomy" id="658196"/>
    <lineage>
        <taxon>Eukaryota</taxon>
        <taxon>Fungi</taxon>
        <taxon>Fungi incertae sedis</taxon>
        <taxon>Mucoromycota</taxon>
        <taxon>Glomeromycotina</taxon>
        <taxon>Glomeromycetes</taxon>
        <taxon>Glomerales</taxon>
        <taxon>Glomeraceae</taxon>
        <taxon>Glomus</taxon>
    </lineage>
</organism>
<dbReference type="GO" id="GO:0004674">
    <property type="term" value="F:protein serine/threonine kinase activity"/>
    <property type="evidence" value="ECO:0007669"/>
    <property type="project" value="TreeGrafter"/>
</dbReference>
<proteinExistence type="predicted"/>
<protein>
    <submittedName>
        <fullName evidence="2">Kinase-like domain-containing protein</fullName>
    </submittedName>
</protein>
<dbReference type="STRING" id="658196.A0A397T873"/>
<dbReference type="PANTHER" id="PTHR44329">
    <property type="entry name" value="SERINE/THREONINE-PROTEIN KINASE TNNI3K-RELATED"/>
    <property type="match status" value="1"/>
</dbReference>
<dbReference type="InterPro" id="IPR051681">
    <property type="entry name" value="Ser/Thr_Kinases-Pseudokinases"/>
</dbReference>
<dbReference type="OrthoDB" id="2447167at2759"/>
<feature type="domain" description="Protein kinase" evidence="1">
    <location>
        <begin position="1"/>
        <end position="146"/>
    </location>
</feature>
<dbReference type="InterPro" id="IPR001245">
    <property type="entry name" value="Ser-Thr/Tyr_kinase_cat_dom"/>
</dbReference>
<evidence type="ECO:0000313" key="3">
    <source>
        <dbReference type="Proteomes" id="UP000265703"/>
    </source>
</evidence>